<keyword evidence="1" id="KW-0732">Signal</keyword>
<dbReference type="Gene3D" id="2.60.120.1140">
    <property type="entry name" value="Protein of unknown function DUF192"/>
    <property type="match status" value="1"/>
</dbReference>
<dbReference type="Pfam" id="PF02643">
    <property type="entry name" value="DUF192"/>
    <property type="match status" value="1"/>
</dbReference>
<reference evidence="2" key="1">
    <citation type="submission" date="2021-12" db="EMBL/GenBank/DDBJ databases">
        <authorList>
            <person name="Li Y."/>
        </authorList>
    </citation>
    <scope>NUCLEOTIDE SEQUENCE</scope>
    <source>
        <strain evidence="2">DKSPLA3</strain>
    </source>
</reference>
<comment type="caution">
    <text evidence="2">The sequence shown here is derived from an EMBL/GenBank/DDBJ whole genome shotgun (WGS) entry which is preliminary data.</text>
</comment>
<protein>
    <submittedName>
        <fullName evidence="2">DUF192 domain-containing protein</fullName>
    </submittedName>
</protein>
<evidence type="ECO:0000313" key="2">
    <source>
        <dbReference type="EMBL" id="MCD7110444.1"/>
    </source>
</evidence>
<feature type="signal peptide" evidence="1">
    <location>
        <begin position="1"/>
        <end position="26"/>
    </location>
</feature>
<dbReference type="PANTHER" id="PTHR37953">
    <property type="entry name" value="UPF0127 PROTEIN MJ1496"/>
    <property type="match status" value="1"/>
</dbReference>
<dbReference type="InterPro" id="IPR038695">
    <property type="entry name" value="Saro_0823-like_sf"/>
</dbReference>
<name>A0A9X1NV34_9HYPH</name>
<gene>
    <name evidence="2" type="ORF">LRX75_15510</name>
</gene>
<dbReference type="AlphaFoldDB" id="A0A9X1NV34"/>
<dbReference type="InterPro" id="IPR003795">
    <property type="entry name" value="DUF192"/>
</dbReference>
<organism evidence="2 3">
    <name type="scientific">Rhizobium quercicola</name>
    <dbReference type="NCBI Taxonomy" id="2901226"/>
    <lineage>
        <taxon>Bacteria</taxon>
        <taxon>Pseudomonadati</taxon>
        <taxon>Pseudomonadota</taxon>
        <taxon>Alphaproteobacteria</taxon>
        <taxon>Hyphomicrobiales</taxon>
        <taxon>Rhizobiaceae</taxon>
        <taxon>Rhizobium/Agrobacterium group</taxon>
        <taxon>Rhizobium</taxon>
    </lineage>
</organism>
<proteinExistence type="predicted"/>
<feature type="chain" id="PRO_5040720565" evidence="1">
    <location>
        <begin position="27"/>
        <end position="162"/>
    </location>
</feature>
<dbReference type="Proteomes" id="UP001139089">
    <property type="component" value="Unassembled WGS sequence"/>
</dbReference>
<evidence type="ECO:0000256" key="1">
    <source>
        <dbReference type="SAM" id="SignalP"/>
    </source>
</evidence>
<dbReference type="PANTHER" id="PTHR37953:SF1">
    <property type="entry name" value="UPF0127 PROTEIN MJ1496"/>
    <property type="match status" value="1"/>
</dbReference>
<dbReference type="RefSeq" id="WP_231815651.1">
    <property type="nucleotide sequence ID" value="NZ_JAJOZR010000009.1"/>
</dbReference>
<accession>A0A9X1NV34</accession>
<dbReference type="EMBL" id="JAJOZR010000009">
    <property type="protein sequence ID" value="MCD7110444.1"/>
    <property type="molecule type" value="Genomic_DNA"/>
</dbReference>
<evidence type="ECO:0000313" key="3">
    <source>
        <dbReference type="Proteomes" id="UP001139089"/>
    </source>
</evidence>
<keyword evidence="3" id="KW-1185">Reference proteome</keyword>
<sequence>MLSLRRAAGRAVLIAATLLASGPSFAADVTFDKAPLTIVTTDGKAHALTVELALDSDQRAQGLMFRRAMPADHGMLFDFGQTRPVMMWMKNTFLPLDMLFVSKNGKVETLHENAVPQSESIIDSRVPVAYVVELNAGTAKTLSITPGARITLPPQLAAAKPD</sequence>